<dbReference type="Proteomes" id="UP001321861">
    <property type="component" value="Chromosome"/>
</dbReference>
<organism evidence="2 3">
    <name type="scientific">Xylocopilactobacillus apicola</name>
    <dbReference type="NCBI Taxonomy" id="2932184"/>
    <lineage>
        <taxon>Bacteria</taxon>
        <taxon>Bacillati</taxon>
        <taxon>Bacillota</taxon>
        <taxon>Bacilli</taxon>
        <taxon>Lactobacillales</taxon>
        <taxon>Lactobacillaceae</taxon>
        <taxon>Xylocopilactobacillus</taxon>
    </lineage>
</organism>
<dbReference type="InterPro" id="IPR018580">
    <property type="entry name" value="Uncharacterised_YfhO"/>
</dbReference>
<feature type="transmembrane region" description="Helical" evidence="1">
    <location>
        <begin position="200"/>
        <end position="221"/>
    </location>
</feature>
<feature type="transmembrane region" description="Helical" evidence="1">
    <location>
        <begin position="153"/>
        <end position="180"/>
    </location>
</feature>
<feature type="transmembrane region" description="Helical" evidence="1">
    <location>
        <begin position="288"/>
        <end position="308"/>
    </location>
</feature>
<dbReference type="KEGG" id="xap:XA3_01630"/>
<feature type="transmembrane region" description="Helical" evidence="1">
    <location>
        <begin position="343"/>
        <end position="363"/>
    </location>
</feature>
<keyword evidence="1" id="KW-0812">Transmembrane</keyword>
<sequence>MIWSGDGIAQHYPALVRFHHDLQELIFCGKSISLWQWNIGLGQDYLQTFSYYVLGDVLLYPAVLFPASFLPDYYSIMVIVRLYLAGLAFIFAVRRLVKARDFTLGLGGIVYVFSGYTAYSSFAHPFFLNPLILFPILIVQLQRVLKQKSVLPWIGIVALTLFVNFYFAYILALGTAVYWIVALIRHREYRRWQNMFRVVAGAAVGFLISAALFLPSLYFLLNSARTDGKMANGLKIYPLSYYLSLPGRMLVPQGKSAFWLMGGLMILGLLGVIFVLRRARTYQTLTIIFCLSGLGLLLPFFASVLNGFSSPSNRWLLLVQLPLGIAAVLLLEHLSELVKADYLIFVIFGGVICVSLLVISAFGRYDGDLGLLTFQYLLTVIALLSVKKNRNQILTVLTVINAITIFACIEPYNISATNRLLSRQAVQELTKRQAGYEKKVVNDYQIDPKNRDADQPTFSRAYIDTQLPKYTYHPSLPILSDLNSLETYWSLESNDVYKLMHELGVSNSIQNDVTGNADLRNILLNYLGVSEIMLNEDAKIIPASFQNYNSEIYNGQQTYLSDSSFPLFYFPEYLISNKDFTKMTPTQKEASLLDSVALTQGQDQSKMAAKVQNVPFYNKTILYSKGQHVSFTTQTPEQLKLQSPSGQVVLLMAADPELKDQELHLEFSNINYDPFNFGQLWQADLTDYQAEHENDQLKGADDFQDFNVNGYRNRWLARNYLKIGRATPGYELSATYLDRTDSFRQLSAERLSGYEVRKNVSLNLGPVDQTDHEQWILLNTDVMAHFSFDLKLTTLPTGEEITKTAKKVRKVSRDNLDFKIGQDKIDLKVKHPVKKVVATTIPYSPGWRIDHGKIVKLNGTFIGIELDQGQREYQLRYRTPFLDLGLKLSALGVMVALVWAGAAKILKKFAFF</sequence>
<dbReference type="PANTHER" id="PTHR38454:SF1">
    <property type="entry name" value="INTEGRAL MEMBRANE PROTEIN"/>
    <property type="match status" value="1"/>
</dbReference>
<feature type="transmembrane region" description="Helical" evidence="1">
    <location>
        <begin position="49"/>
        <end position="67"/>
    </location>
</feature>
<feature type="transmembrane region" description="Helical" evidence="1">
    <location>
        <begin position="884"/>
        <end position="906"/>
    </location>
</feature>
<accession>A0AAU9DA65</accession>
<feature type="transmembrane region" description="Helical" evidence="1">
    <location>
        <begin position="314"/>
        <end position="331"/>
    </location>
</feature>
<evidence type="ECO:0000313" key="2">
    <source>
        <dbReference type="EMBL" id="BDR57722.1"/>
    </source>
</evidence>
<feature type="transmembrane region" description="Helical" evidence="1">
    <location>
        <begin position="369"/>
        <end position="386"/>
    </location>
</feature>
<dbReference type="EMBL" id="AP026802">
    <property type="protein sequence ID" value="BDR57722.1"/>
    <property type="molecule type" value="Genomic_DNA"/>
</dbReference>
<dbReference type="Pfam" id="PF09586">
    <property type="entry name" value="YfhO"/>
    <property type="match status" value="1"/>
</dbReference>
<dbReference type="AlphaFoldDB" id="A0AAU9DA65"/>
<protein>
    <recommendedName>
        <fullName evidence="4">YfhO family protein</fullName>
    </recommendedName>
</protein>
<evidence type="ECO:0000313" key="3">
    <source>
        <dbReference type="Proteomes" id="UP001321861"/>
    </source>
</evidence>
<keyword evidence="1" id="KW-1133">Transmembrane helix</keyword>
<name>A0AAU9DA65_9LACO</name>
<dbReference type="PANTHER" id="PTHR38454">
    <property type="entry name" value="INTEGRAL MEMBRANE PROTEIN-RELATED"/>
    <property type="match status" value="1"/>
</dbReference>
<evidence type="ECO:0008006" key="4">
    <source>
        <dbReference type="Google" id="ProtNLM"/>
    </source>
</evidence>
<evidence type="ECO:0000256" key="1">
    <source>
        <dbReference type="SAM" id="Phobius"/>
    </source>
</evidence>
<feature type="transmembrane region" description="Helical" evidence="1">
    <location>
        <begin position="393"/>
        <end position="414"/>
    </location>
</feature>
<proteinExistence type="predicted"/>
<feature type="transmembrane region" description="Helical" evidence="1">
    <location>
        <begin position="102"/>
        <end position="119"/>
    </location>
</feature>
<keyword evidence="1" id="KW-0472">Membrane</keyword>
<reference evidence="2 3" key="1">
    <citation type="journal article" date="2023" name="Microbiol. Spectr.">
        <title>Symbiosis of Carpenter Bees with Uncharacterized Lactic Acid Bacteria Showing NAD Auxotrophy.</title>
        <authorList>
            <person name="Kawasaki S."/>
            <person name="Ozawa K."/>
            <person name="Mori T."/>
            <person name="Yamamoto A."/>
            <person name="Ito M."/>
            <person name="Ohkuma M."/>
            <person name="Sakamoto M."/>
            <person name="Matsutani M."/>
        </authorList>
    </citation>
    <scope>NUCLEOTIDE SEQUENCE [LARGE SCALE GENOMIC DNA]</scope>
    <source>
        <strain evidence="2 3">XA3</strain>
    </source>
</reference>
<feature type="transmembrane region" description="Helical" evidence="1">
    <location>
        <begin position="73"/>
        <end position="93"/>
    </location>
</feature>
<gene>
    <name evidence="2" type="ORF">XA3_01630</name>
</gene>
<keyword evidence="3" id="KW-1185">Reference proteome</keyword>
<feature type="transmembrane region" description="Helical" evidence="1">
    <location>
        <begin position="257"/>
        <end position="276"/>
    </location>
</feature>